<dbReference type="OrthoDB" id="8038048at2759"/>
<proteinExistence type="predicted"/>
<dbReference type="EMBL" id="GL732670">
    <property type="protein sequence ID" value="EFX67711.1"/>
    <property type="molecule type" value="Genomic_DNA"/>
</dbReference>
<feature type="region of interest" description="Disordered" evidence="1">
    <location>
        <begin position="1"/>
        <end position="24"/>
    </location>
</feature>
<dbReference type="InParanoid" id="E9HKM1"/>
<keyword evidence="3" id="KW-1185">Reference proteome</keyword>
<evidence type="ECO:0000313" key="2">
    <source>
        <dbReference type="EMBL" id="EFX67711.1"/>
    </source>
</evidence>
<sequence length="245" mass="27415">MGPENLLEPRSPPRKKPCGSESQLPNVIVKLTDDKPSFKNMHIAERKRIQAEIIEIAGEPKDSSILMGGDLAIHTHDKDQQAIFLELKSLQGRPVLCSLPNSSFAYRTGVIFGVPIKDSTEEIQEALADQNVTHWNARGLTKSKLEEFRHYLSLVNPEVALLSETHWNSGFAPKFKSHVHILRKDRPNRLEGGVAILISKSLQFSPITHNPPDTIEAIGASILFKNNQHIDFTSIYIPRANCETE</sequence>
<dbReference type="Proteomes" id="UP000000305">
    <property type="component" value="Unassembled WGS sequence"/>
</dbReference>
<dbReference type="PANTHER" id="PTHR33273:SF4">
    <property type="entry name" value="ENDONUCLEASE_EXONUCLEASE_PHOSPHATASE DOMAIN-CONTAINING PROTEIN"/>
    <property type="match status" value="1"/>
</dbReference>
<protein>
    <recommendedName>
        <fullName evidence="4">Endonuclease/exonuclease/phosphatase domain-containing protein</fullName>
    </recommendedName>
</protein>
<evidence type="ECO:0008006" key="4">
    <source>
        <dbReference type="Google" id="ProtNLM"/>
    </source>
</evidence>
<dbReference type="HOGENOM" id="CLU_1134544_0_0_1"/>
<reference evidence="2 3" key="1">
    <citation type="journal article" date="2011" name="Science">
        <title>The ecoresponsive genome of Daphnia pulex.</title>
        <authorList>
            <person name="Colbourne J.K."/>
            <person name="Pfrender M.E."/>
            <person name="Gilbert D."/>
            <person name="Thomas W.K."/>
            <person name="Tucker A."/>
            <person name="Oakley T.H."/>
            <person name="Tokishita S."/>
            <person name="Aerts A."/>
            <person name="Arnold G.J."/>
            <person name="Basu M.K."/>
            <person name="Bauer D.J."/>
            <person name="Caceres C.E."/>
            <person name="Carmel L."/>
            <person name="Casola C."/>
            <person name="Choi J.H."/>
            <person name="Detter J.C."/>
            <person name="Dong Q."/>
            <person name="Dusheyko S."/>
            <person name="Eads B.D."/>
            <person name="Frohlich T."/>
            <person name="Geiler-Samerotte K.A."/>
            <person name="Gerlach D."/>
            <person name="Hatcher P."/>
            <person name="Jogdeo S."/>
            <person name="Krijgsveld J."/>
            <person name="Kriventseva E.V."/>
            <person name="Kultz D."/>
            <person name="Laforsch C."/>
            <person name="Lindquist E."/>
            <person name="Lopez J."/>
            <person name="Manak J.R."/>
            <person name="Muller J."/>
            <person name="Pangilinan J."/>
            <person name="Patwardhan R.P."/>
            <person name="Pitluck S."/>
            <person name="Pritham E.J."/>
            <person name="Rechtsteiner A."/>
            <person name="Rho M."/>
            <person name="Rogozin I.B."/>
            <person name="Sakarya O."/>
            <person name="Salamov A."/>
            <person name="Schaack S."/>
            <person name="Shapiro H."/>
            <person name="Shiga Y."/>
            <person name="Skalitzky C."/>
            <person name="Smith Z."/>
            <person name="Souvorov A."/>
            <person name="Sung W."/>
            <person name="Tang Z."/>
            <person name="Tsuchiya D."/>
            <person name="Tu H."/>
            <person name="Vos H."/>
            <person name="Wang M."/>
            <person name="Wolf Y.I."/>
            <person name="Yamagata H."/>
            <person name="Yamada T."/>
            <person name="Ye Y."/>
            <person name="Shaw J.R."/>
            <person name="Andrews J."/>
            <person name="Crease T.J."/>
            <person name="Tang H."/>
            <person name="Lucas S.M."/>
            <person name="Robertson H.M."/>
            <person name="Bork P."/>
            <person name="Koonin E.V."/>
            <person name="Zdobnov E.M."/>
            <person name="Grigoriev I.V."/>
            <person name="Lynch M."/>
            <person name="Boore J.L."/>
        </authorList>
    </citation>
    <scope>NUCLEOTIDE SEQUENCE [LARGE SCALE GENOMIC DNA]</scope>
</reference>
<dbReference type="Gene3D" id="3.60.10.10">
    <property type="entry name" value="Endonuclease/exonuclease/phosphatase"/>
    <property type="match status" value="1"/>
</dbReference>
<dbReference type="KEGG" id="dpx:DAPPUDRAFT_330772"/>
<gene>
    <name evidence="2" type="ORF">DAPPUDRAFT_330772</name>
</gene>
<evidence type="ECO:0000256" key="1">
    <source>
        <dbReference type="SAM" id="MobiDB-lite"/>
    </source>
</evidence>
<dbReference type="PANTHER" id="PTHR33273">
    <property type="entry name" value="DOMAIN-CONTAINING PROTEIN, PUTATIVE-RELATED"/>
    <property type="match status" value="1"/>
</dbReference>
<organism evidence="2 3">
    <name type="scientific">Daphnia pulex</name>
    <name type="common">Water flea</name>
    <dbReference type="NCBI Taxonomy" id="6669"/>
    <lineage>
        <taxon>Eukaryota</taxon>
        <taxon>Metazoa</taxon>
        <taxon>Ecdysozoa</taxon>
        <taxon>Arthropoda</taxon>
        <taxon>Crustacea</taxon>
        <taxon>Branchiopoda</taxon>
        <taxon>Diplostraca</taxon>
        <taxon>Cladocera</taxon>
        <taxon>Anomopoda</taxon>
        <taxon>Daphniidae</taxon>
        <taxon>Daphnia</taxon>
    </lineage>
</organism>
<dbReference type="SUPFAM" id="SSF56219">
    <property type="entry name" value="DNase I-like"/>
    <property type="match status" value="1"/>
</dbReference>
<evidence type="ECO:0000313" key="3">
    <source>
        <dbReference type="Proteomes" id="UP000000305"/>
    </source>
</evidence>
<dbReference type="InterPro" id="IPR036691">
    <property type="entry name" value="Endo/exonu/phosph_ase_sf"/>
</dbReference>
<dbReference type="AlphaFoldDB" id="E9HKM1"/>
<name>E9HKM1_DAPPU</name>
<accession>E9HKM1</accession>